<evidence type="ECO:0000259" key="1">
    <source>
        <dbReference type="Pfam" id="PF00027"/>
    </source>
</evidence>
<dbReference type="SUPFAM" id="SSF51206">
    <property type="entry name" value="cAMP-binding domain-like"/>
    <property type="match status" value="1"/>
</dbReference>
<comment type="caution">
    <text evidence="2">The sequence shown here is derived from an EMBL/GenBank/DDBJ whole genome shotgun (WGS) entry which is preliminary data.</text>
</comment>
<protein>
    <submittedName>
        <fullName evidence="2">Cyclic nucleotide-binding protein</fullName>
    </submittedName>
</protein>
<keyword evidence="3" id="KW-1185">Reference proteome</keyword>
<accession>A0A1V9EL18</accession>
<evidence type="ECO:0000313" key="2">
    <source>
        <dbReference type="EMBL" id="OQP46847.1"/>
    </source>
</evidence>
<feature type="domain" description="Cyclic nucleotide-binding" evidence="1">
    <location>
        <begin position="30"/>
        <end position="117"/>
    </location>
</feature>
<dbReference type="InterPro" id="IPR000595">
    <property type="entry name" value="cNMP-bd_dom"/>
</dbReference>
<reference evidence="3" key="1">
    <citation type="submission" date="2016-04" db="EMBL/GenBank/DDBJ databases">
        <authorList>
            <person name="Chen L."/>
            <person name="Zhuang W."/>
            <person name="Wang G."/>
        </authorList>
    </citation>
    <scope>NUCLEOTIDE SEQUENCE [LARGE SCALE GENOMIC DNA]</scope>
    <source>
        <strain evidence="3">17621</strain>
    </source>
</reference>
<organism evidence="2 3">
    <name type="scientific">Niastella yeongjuensis</name>
    <dbReference type="NCBI Taxonomy" id="354355"/>
    <lineage>
        <taxon>Bacteria</taxon>
        <taxon>Pseudomonadati</taxon>
        <taxon>Bacteroidota</taxon>
        <taxon>Chitinophagia</taxon>
        <taxon>Chitinophagales</taxon>
        <taxon>Chitinophagaceae</taxon>
        <taxon>Niastella</taxon>
    </lineage>
</organism>
<dbReference type="STRING" id="354355.SAMN05660816_00985"/>
<dbReference type="CDD" id="cd00038">
    <property type="entry name" value="CAP_ED"/>
    <property type="match status" value="1"/>
</dbReference>
<dbReference type="InterPro" id="IPR014710">
    <property type="entry name" value="RmlC-like_jellyroll"/>
</dbReference>
<dbReference type="Gene3D" id="2.60.120.10">
    <property type="entry name" value="Jelly Rolls"/>
    <property type="match status" value="1"/>
</dbReference>
<sequence>MVEVFKKYLAEKMTLTDEDWAVIGSVCIIKKLRKHQFLLQEGDVWRYHAFICKGCLRRYSIDAKGIEHVIQFSIENWWAGDRDSLMNKTPSKYNIDAIEDSVVLVIRNEDFETLCRQIPAFNNLVNQILFRSLNASQERINSTISLTAEEKYLHFINTFPALANRVPRHMIASYLGITPETLSRIKSNLSKQKRE</sequence>
<proteinExistence type="predicted"/>
<dbReference type="Proteomes" id="UP000192610">
    <property type="component" value="Unassembled WGS sequence"/>
</dbReference>
<name>A0A1V9EL18_9BACT</name>
<evidence type="ECO:0000313" key="3">
    <source>
        <dbReference type="Proteomes" id="UP000192610"/>
    </source>
</evidence>
<dbReference type="OrthoDB" id="9152304at2"/>
<dbReference type="AlphaFoldDB" id="A0A1V9EL18"/>
<dbReference type="InterPro" id="IPR018490">
    <property type="entry name" value="cNMP-bd_dom_sf"/>
</dbReference>
<dbReference type="EMBL" id="LVXG01000023">
    <property type="protein sequence ID" value="OQP46847.1"/>
    <property type="molecule type" value="Genomic_DNA"/>
</dbReference>
<gene>
    <name evidence="2" type="ORF">A4H97_04810</name>
</gene>
<dbReference type="Pfam" id="PF00027">
    <property type="entry name" value="cNMP_binding"/>
    <property type="match status" value="1"/>
</dbReference>